<reference evidence="1 2" key="1">
    <citation type="submission" date="2014-02" db="EMBL/GenBank/DDBJ databases">
        <title>Single nucleus genome sequencing reveals high similarity among nuclei of an endomycorrhizal fungus.</title>
        <authorList>
            <person name="Lin K."/>
            <person name="Geurts R."/>
            <person name="Zhang Z."/>
            <person name="Limpens E."/>
            <person name="Saunders D.G."/>
            <person name="Mu D."/>
            <person name="Pang E."/>
            <person name="Cao H."/>
            <person name="Cha H."/>
            <person name="Lin T."/>
            <person name="Zhou Q."/>
            <person name="Shang Y."/>
            <person name="Li Y."/>
            <person name="Ivanov S."/>
            <person name="Sharma T."/>
            <person name="Velzen R.V."/>
            <person name="Ruijter N.D."/>
            <person name="Aanen D.K."/>
            <person name="Win J."/>
            <person name="Kamoun S."/>
            <person name="Bisseling T."/>
            <person name="Huang S."/>
        </authorList>
    </citation>
    <scope>NUCLEOTIDE SEQUENCE [LARGE SCALE GENOMIC DNA]</scope>
    <source>
        <strain evidence="2">DAOM197198w</strain>
    </source>
</reference>
<dbReference type="Gene3D" id="3.80.10.10">
    <property type="entry name" value="Ribonuclease Inhibitor"/>
    <property type="match status" value="2"/>
</dbReference>
<evidence type="ECO:0000313" key="2">
    <source>
        <dbReference type="Proteomes" id="UP000022910"/>
    </source>
</evidence>
<evidence type="ECO:0008006" key="3">
    <source>
        <dbReference type="Google" id="ProtNLM"/>
    </source>
</evidence>
<keyword evidence="2" id="KW-1185">Reference proteome</keyword>
<comment type="caution">
    <text evidence="1">The sequence shown here is derived from an EMBL/GenBank/DDBJ whole genome shotgun (WGS) entry which is preliminary data.</text>
</comment>
<dbReference type="AlphaFoldDB" id="A0A015MMJ8"/>
<dbReference type="HOGENOM" id="CLU_036684_0_0_1"/>
<dbReference type="EMBL" id="JEMT01017446">
    <property type="protein sequence ID" value="EXX68043.1"/>
    <property type="molecule type" value="Genomic_DNA"/>
</dbReference>
<dbReference type="Proteomes" id="UP000022910">
    <property type="component" value="Unassembled WGS sequence"/>
</dbReference>
<proteinExistence type="predicted"/>
<sequence>MVSKLANETLQHIFSYIEDASVLYSIIQVNHNWCENGIKFLWSNPFRDDIDIINHTKILPVLIPFLKKDKLLEIKNGNNTMIYDIGLFDYPRFITHLDYSSCFRIVLKYFENNKEDFEYFIDFLEKRYFERSESTLFQTMSDDSELSKILVITLIILTVISHGTPKILWLKIDIKYNDIKRFLNVTDYDSDEEDDTDDDERIEVSEIKSRYRIIINIESSFSCFLNADDIKALFANLKYLELGKLTIKLSILEVLANICKQLKTIKIEERYFQLIREPLVALIKNQNNLENLRISGIANSLKLEYEATIFEIFSSLELVARSLKKIKIRGILVTNDETFKFFDKCRNLEILSLDTTYVTSKNFEKISLAELPKLCTLKLFDVCSNEEYDRITNPIQAIFQNKKISLDLRELSLLNESIENHHLLGSIGENFRNLSFFSTQITADSDIPYIFTILNNSPKLEELRLVIPLPYTSIVNTGFITDLVKVLPDRINAINFFNLICCIDKYRYFLENCTVNLKYFHVDFSVDINNYKEFVEFAKIWSKEKGKEIKNCRESRRKLYIAWK</sequence>
<dbReference type="SUPFAM" id="SSF52047">
    <property type="entry name" value="RNI-like"/>
    <property type="match status" value="1"/>
</dbReference>
<gene>
    <name evidence="1" type="ORF">RirG_108710</name>
</gene>
<accession>A0A015MMJ8</accession>
<dbReference type="OrthoDB" id="2317252at2759"/>
<dbReference type="InterPro" id="IPR032675">
    <property type="entry name" value="LRR_dom_sf"/>
</dbReference>
<organism evidence="1 2">
    <name type="scientific">Rhizophagus irregularis (strain DAOM 197198w)</name>
    <name type="common">Glomus intraradices</name>
    <dbReference type="NCBI Taxonomy" id="1432141"/>
    <lineage>
        <taxon>Eukaryota</taxon>
        <taxon>Fungi</taxon>
        <taxon>Fungi incertae sedis</taxon>
        <taxon>Mucoromycota</taxon>
        <taxon>Glomeromycotina</taxon>
        <taxon>Glomeromycetes</taxon>
        <taxon>Glomerales</taxon>
        <taxon>Glomeraceae</taxon>
        <taxon>Rhizophagus</taxon>
    </lineage>
</organism>
<evidence type="ECO:0000313" key="1">
    <source>
        <dbReference type="EMBL" id="EXX68043.1"/>
    </source>
</evidence>
<name>A0A015MMJ8_RHIIW</name>
<protein>
    <recommendedName>
        <fullName evidence="3">F-box domain-containing protein</fullName>
    </recommendedName>
</protein>